<dbReference type="FunFam" id="3.90.850.10:FF:000002">
    <property type="entry name" value="2-hydroxyhepta-2,4-diene-1,7-dioate isomerase"/>
    <property type="match status" value="1"/>
</dbReference>
<sequence length="293" mass="33174">MFLRNNIIMRIVQYRLKDEDLLHVGVLHGKDNDDVIELPWISDTYNLFKVVQRSYKKIKNHLESGKFSPLKKKNVEITSPIFKPDKVLCIGMNYKDHCIEQNLPTPKEPIIFNKFPSCICGPFDDIKMPNNTKELDWEVELAVVMSKTCKNVSKEEAMEYVFGYTTSHDVSARDWQIRRNGGQWLVGKAMDGFCPLGPCIVTTDELKDPNNLEISCSVNGNIKQSSNTKELVFKIDEIVSWISNLFTLYPGDVILTGTPPGVGVFLKPPQYLKVGDVVECKISSIGSVINKIV</sequence>
<reference evidence="4" key="1">
    <citation type="submission" date="2021-02" db="EMBL/GenBank/DDBJ databases">
        <authorList>
            <person name="Bekaert M."/>
        </authorList>
    </citation>
    <scope>NUCLEOTIDE SEQUENCE</scope>
    <source>
        <strain evidence="4">IoA-00</strain>
    </source>
</reference>
<dbReference type="PANTHER" id="PTHR42796:SF4">
    <property type="entry name" value="FUMARYLACETOACETATE HYDROLASE DOMAIN-CONTAINING PROTEIN 2A"/>
    <property type="match status" value="1"/>
</dbReference>
<dbReference type="EMBL" id="HG994587">
    <property type="protein sequence ID" value="CAF3016179.1"/>
    <property type="molecule type" value="Genomic_DNA"/>
</dbReference>
<feature type="domain" description="Fumarylacetoacetase-like C-terminal" evidence="3">
    <location>
        <begin position="86"/>
        <end position="293"/>
    </location>
</feature>
<comment type="similarity">
    <text evidence="1">Belongs to the FAH family.</text>
</comment>
<dbReference type="OrthoDB" id="411064at2759"/>
<keyword evidence="2" id="KW-0479">Metal-binding</keyword>
<dbReference type="PANTHER" id="PTHR42796">
    <property type="entry name" value="FUMARYLACETOACETATE HYDROLASE DOMAIN-CONTAINING PROTEIN 2A-RELATED"/>
    <property type="match status" value="1"/>
</dbReference>
<gene>
    <name evidence="4" type="ORF">LSAA_14038</name>
</gene>
<evidence type="ECO:0000313" key="5">
    <source>
        <dbReference type="Proteomes" id="UP000675881"/>
    </source>
</evidence>
<dbReference type="InterPro" id="IPR036663">
    <property type="entry name" value="Fumarylacetoacetase_C_sf"/>
</dbReference>
<dbReference type="Proteomes" id="UP000675881">
    <property type="component" value="Chromosome 8"/>
</dbReference>
<dbReference type="GO" id="GO:0046872">
    <property type="term" value="F:metal ion binding"/>
    <property type="evidence" value="ECO:0007669"/>
    <property type="project" value="UniProtKB-KW"/>
</dbReference>
<dbReference type="InterPro" id="IPR011234">
    <property type="entry name" value="Fumarylacetoacetase-like_C"/>
</dbReference>
<dbReference type="Gene3D" id="3.90.850.10">
    <property type="entry name" value="Fumarylacetoacetase-like, C-terminal domain"/>
    <property type="match status" value="1"/>
</dbReference>
<keyword evidence="5" id="KW-1185">Reference proteome</keyword>
<evidence type="ECO:0000256" key="2">
    <source>
        <dbReference type="ARBA" id="ARBA00022723"/>
    </source>
</evidence>
<dbReference type="GO" id="GO:0006107">
    <property type="term" value="P:oxaloacetate metabolic process"/>
    <property type="evidence" value="ECO:0007669"/>
    <property type="project" value="UniProtKB-ARBA"/>
</dbReference>
<evidence type="ECO:0000259" key="3">
    <source>
        <dbReference type="Pfam" id="PF01557"/>
    </source>
</evidence>
<dbReference type="AlphaFoldDB" id="A0A7R8D3G3"/>
<accession>A0A7R8D3G3</accession>
<dbReference type="SUPFAM" id="SSF56529">
    <property type="entry name" value="FAH"/>
    <property type="match status" value="1"/>
</dbReference>
<organism evidence="4 5">
    <name type="scientific">Lepeophtheirus salmonis</name>
    <name type="common">Salmon louse</name>
    <name type="synonym">Caligus salmonis</name>
    <dbReference type="NCBI Taxonomy" id="72036"/>
    <lineage>
        <taxon>Eukaryota</taxon>
        <taxon>Metazoa</taxon>
        <taxon>Ecdysozoa</taxon>
        <taxon>Arthropoda</taxon>
        <taxon>Crustacea</taxon>
        <taxon>Multicrustacea</taxon>
        <taxon>Hexanauplia</taxon>
        <taxon>Copepoda</taxon>
        <taxon>Siphonostomatoida</taxon>
        <taxon>Caligidae</taxon>
        <taxon>Lepeophtheirus</taxon>
    </lineage>
</organism>
<protein>
    <recommendedName>
        <fullName evidence="3">Fumarylacetoacetase-like C-terminal domain-containing protein</fullName>
    </recommendedName>
</protein>
<name>A0A7R8D3G3_LEPSM</name>
<evidence type="ECO:0000256" key="1">
    <source>
        <dbReference type="ARBA" id="ARBA00010211"/>
    </source>
</evidence>
<dbReference type="InterPro" id="IPR051121">
    <property type="entry name" value="FAH"/>
</dbReference>
<evidence type="ECO:0000313" key="4">
    <source>
        <dbReference type="EMBL" id="CAF3016179.1"/>
    </source>
</evidence>
<dbReference type="GO" id="GO:0050163">
    <property type="term" value="F:oxaloacetate tautomerase activity"/>
    <property type="evidence" value="ECO:0007669"/>
    <property type="project" value="UniProtKB-ARBA"/>
</dbReference>
<dbReference type="Pfam" id="PF01557">
    <property type="entry name" value="FAA_hydrolase"/>
    <property type="match status" value="1"/>
</dbReference>
<proteinExistence type="inferred from homology"/>